<name>A0ABW5HV21_9PSEU</name>
<dbReference type="EMBL" id="JBHUKQ010000009">
    <property type="protein sequence ID" value="MFD2480829.1"/>
    <property type="molecule type" value="Genomic_DNA"/>
</dbReference>
<reference evidence="2" key="1">
    <citation type="journal article" date="2019" name="Int. J. Syst. Evol. Microbiol.">
        <title>The Global Catalogue of Microorganisms (GCM) 10K type strain sequencing project: providing services to taxonomists for standard genome sequencing and annotation.</title>
        <authorList>
            <consortium name="The Broad Institute Genomics Platform"/>
            <consortium name="The Broad Institute Genome Sequencing Center for Infectious Disease"/>
            <person name="Wu L."/>
            <person name="Ma J."/>
        </authorList>
    </citation>
    <scope>NUCLEOTIDE SEQUENCE [LARGE SCALE GENOMIC DNA]</scope>
    <source>
        <strain evidence="2">CGMCC 4.7638</strain>
    </source>
</reference>
<sequence>MLVDYRRCSLGYVATEHLLGYAVARAQLTAMLEDVRESMDRRFHPASVHQTNDRLISGFDT</sequence>
<comment type="caution">
    <text evidence="1">The sequence shown here is derived from an EMBL/GenBank/DDBJ whole genome shotgun (WGS) entry which is preliminary data.</text>
</comment>
<protein>
    <submittedName>
        <fullName evidence="1">Uncharacterized protein</fullName>
    </submittedName>
</protein>
<dbReference type="RefSeq" id="WP_344286036.1">
    <property type="nucleotide sequence ID" value="NZ_BAAAHV010000023.1"/>
</dbReference>
<proteinExistence type="predicted"/>
<evidence type="ECO:0000313" key="1">
    <source>
        <dbReference type="EMBL" id="MFD2480829.1"/>
    </source>
</evidence>
<evidence type="ECO:0000313" key="2">
    <source>
        <dbReference type="Proteomes" id="UP001597542"/>
    </source>
</evidence>
<accession>A0ABW5HV21</accession>
<gene>
    <name evidence="1" type="ORF">ACFSUT_11135</name>
</gene>
<keyword evidence="2" id="KW-1185">Reference proteome</keyword>
<organism evidence="1 2">
    <name type="scientific">Amycolatopsis albidoflavus</name>
    <dbReference type="NCBI Taxonomy" id="102226"/>
    <lineage>
        <taxon>Bacteria</taxon>
        <taxon>Bacillati</taxon>
        <taxon>Actinomycetota</taxon>
        <taxon>Actinomycetes</taxon>
        <taxon>Pseudonocardiales</taxon>
        <taxon>Pseudonocardiaceae</taxon>
        <taxon>Amycolatopsis</taxon>
    </lineage>
</organism>
<dbReference type="Proteomes" id="UP001597542">
    <property type="component" value="Unassembled WGS sequence"/>
</dbReference>